<organism evidence="2 3">
    <name type="scientific">Clunio marinus</name>
    <dbReference type="NCBI Taxonomy" id="568069"/>
    <lineage>
        <taxon>Eukaryota</taxon>
        <taxon>Metazoa</taxon>
        <taxon>Ecdysozoa</taxon>
        <taxon>Arthropoda</taxon>
        <taxon>Hexapoda</taxon>
        <taxon>Insecta</taxon>
        <taxon>Pterygota</taxon>
        <taxon>Neoptera</taxon>
        <taxon>Endopterygota</taxon>
        <taxon>Diptera</taxon>
        <taxon>Nematocera</taxon>
        <taxon>Chironomoidea</taxon>
        <taxon>Chironomidae</taxon>
        <taxon>Clunio</taxon>
    </lineage>
</organism>
<accession>A0A1J1IZC5</accession>
<dbReference type="AlphaFoldDB" id="A0A1J1IZC5"/>
<dbReference type="EMBL" id="CVRI01000064">
    <property type="protein sequence ID" value="CRL05495.1"/>
    <property type="molecule type" value="Genomic_DNA"/>
</dbReference>
<sequence length="110" mass="12088">MNTGVICISLTAVIFLILPTESAEIGSNNILSRNQRSEEKLCSSVSPCQWGVYGSNERKVIQYHIKTASCVCGEDRKCSISEDSLSMKAFIYRCVQDETSSITPDELSTA</sequence>
<feature type="chain" id="PRO_5012656072" evidence="1">
    <location>
        <begin position="23"/>
        <end position="110"/>
    </location>
</feature>
<evidence type="ECO:0000313" key="2">
    <source>
        <dbReference type="EMBL" id="CRL05495.1"/>
    </source>
</evidence>
<feature type="signal peptide" evidence="1">
    <location>
        <begin position="1"/>
        <end position="22"/>
    </location>
</feature>
<dbReference type="Proteomes" id="UP000183832">
    <property type="component" value="Unassembled WGS sequence"/>
</dbReference>
<name>A0A1J1IZC5_9DIPT</name>
<proteinExistence type="predicted"/>
<evidence type="ECO:0000256" key="1">
    <source>
        <dbReference type="SAM" id="SignalP"/>
    </source>
</evidence>
<gene>
    <name evidence="2" type="ORF">CLUMA_CG018126</name>
</gene>
<evidence type="ECO:0000313" key="3">
    <source>
        <dbReference type="Proteomes" id="UP000183832"/>
    </source>
</evidence>
<keyword evidence="1" id="KW-0732">Signal</keyword>
<reference evidence="2 3" key="1">
    <citation type="submission" date="2015-04" db="EMBL/GenBank/DDBJ databases">
        <authorList>
            <person name="Syromyatnikov M.Y."/>
            <person name="Popov V.N."/>
        </authorList>
    </citation>
    <scope>NUCLEOTIDE SEQUENCE [LARGE SCALE GENOMIC DNA]</scope>
</reference>
<keyword evidence="3" id="KW-1185">Reference proteome</keyword>
<protein>
    <submittedName>
        <fullName evidence="2">CLUMA_CG018126, isoform A</fullName>
    </submittedName>
</protein>